<sequence>MKQGWEIKKLKEIAEYFNGLTYSPKNVTDKGTIVLRSSNVQNDELDFSDIVRVNANVKEKLFVLEGDILMCSRNGSQRLVGKTAPILNLREPMTFGTFMMIIRSEFNPLLLWFFKTDEFKKQISGGENTMINQVTRYMLDDIEVPLPPLQEQQRIVAIIRRSLYCH</sequence>
<feature type="domain" description="Type I restriction modification DNA specificity" evidence="4">
    <location>
        <begin position="3"/>
        <end position="159"/>
    </location>
</feature>
<dbReference type="PANTHER" id="PTHR43140">
    <property type="entry name" value="TYPE-1 RESTRICTION ENZYME ECOKI SPECIFICITY PROTEIN"/>
    <property type="match status" value="1"/>
</dbReference>
<evidence type="ECO:0000256" key="3">
    <source>
        <dbReference type="ARBA" id="ARBA00023125"/>
    </source>
</evidence>
<dbReference type="InterPro" id="IPR044946">
    <property type="entry name" value="Restrct_endonuc_typeI_TRD_sf"/>
</dbReference>
<comment type="similarity">
    <text evidence="1">Belongs to the type-I restriction system S methylase family.</text>
</comment>
<dbReference type="EMBL" id="FQWE01000009">
    <property type="protein sequence ID" value="SHG35237.1"/>
    <property type="molecule type" value="Genomic_DNA"/>
</dbReference>
<dbReference type="Pfam" id="PF01420">
    <property type="entry name" value="Methylase_S"/>
    <property type="match status" value="1"/>
</dbReference>
<keyword evidence="2" id="KW-0680">Restriction system</keyword>
<dbReference type="OrthoDB" id="667970at2"/>
<dbReference type="PANTHER" id="PTHR43140:SF1">
    <property type="entry name" value="TYPE I RESTRICTION ENZYME ECOKI SPECIFICITY SUBUNIT"/>
    <property type="match status" value="1"/>
</dbReference>
<name>A0A1M5J3Q4_9FLAO</name>
<evidence type="ECO:0000259" key="4">
    <source>
        <dbReference type="Pfam" id="PF01420"/>
    </source>
</evidence>
<dbReference type="InterPro" id="IPR000055">
    <property type="entry name" value="Restrct_endonuc_typeI_TRD"/>
</dbReference>
<evidence type="ECO:0000313" key="6">
    <source>
        <dbReference type="Proteomes" id="UP000184036"/>
    </source>
</evidence>
<evidence type="ECO:0000256" key="2">
    <source>
        <dbReference type="ARBA" id="ARBA00022747"/>
    </source>
</evidence>
<keyword evidence="6" id="KW-1185">Reference proteome</keyword>
<accession>A0A1M5J3Q4</accession>
<dbReference type="GO" id="GO:0003677">
    <property type="term" value="F:DNA binding"/>
    <property type="evidence" value="ECO:0007669"/>
    <property type="project" value="UniProtKB-KW"/>
</dbReference>
<proteinExistence type="inferred from homology"/>
<evidence type="ECO:0000313" key="5">
    <source>
        <dbReference type="EMBL" id="SHG35237.1"/>
    </source>
</evidence>
<dbReference type="Proteomes" id="UP000184036">
    <property type="component" value="Unassembled WGS sequence"/>
</dbReference>
<evidence type="ECO:0000256" key="1">
    <source>
        <dbReference type="ARBA" id="ARBA00010923"/>
    </source>
</evidence>
<dbReference type="RefSeq" id="WP_072992991.1">
    <property type="nucleotide sequence ID" value="NZ_FQWE01000009.1"/>
</dbReference>
<dbReference type="Gene3D" id="3.90.220.20">
    <property type="entry name" value="DNA methylase specificity domains"/>
    <property type="match status" value="1"/>
</dbReference>
<dbReference type="AlphaFoldDB" id="A0A1M5J3Q4"/>
<protein>
    <submittedName>
        <fullName evidence="5">Type I restriction modification DNA specificity domain-containing protein</fullName>
    </submittedName>
</protein>
<gene>
    <name evidence="5" type="ORF">SAMN05444396_10988</name>
</gene>
<dbReference type="SUPFAM" id="SSF116734">
    <property type="entry name" value="DNA methylase specificity domain"/>
    <property type="match status" value="1"/>
</dbReference>
<dbReference type="STRING" id="271157.SAMN05444396_10988"/>
<reference evidence="6" key="1">
    <citation type="submission" date="2016-11" db="EMBL/GenBank/DDBJ databases">
        <authorList>
            <person name="Varghese N."/>
            <person name="Submissions S."/>
        </authorList>
    </citation>
    <scope>NUCLEOTIDE SEQUENCE [LARGE SCALE GENOMIC DNA]</scope>
    <source>
        <strain evidence="6">DSM 19741</strain>
    </source>
</reference>
<dbReference type="CDD" id="cd17265">
    <property type="entry name" value="RMtype1_S_Eco4255III-TRD2-CR2_like"/>
    <property type="match status" value="1"/>
</dbReference>
<dbReference type="GO" id="GO:0009307">
    <property type="term" value="P:DNA restriction-modification system"/>
    <property type="evidence" value="ECO:0007669"/>
    <property type="project" value="UniProtKB-KW"/>
</dbReference>
<dbReference type="InterPro" id="IPR051212">
    <property type="entry name" value="Type-I_RE_S_subunit"/>
</dbReference>
<organism evidence="5 6">
    <name type="scientific">Flavobacterium segetis</name>
    <dbReference type="NCBI Taxonomy" id="271157"/>
    <lineage>
        <taxon>Bacteria</taxon>
        <taxon>Pseudomonadati</taxon>
        <taxon>Bacteroidota</taxon>
        <taxon>Flavobacteriia</taxon>
        <taxon>Flavobacteriales</taxon>
        <taxon>Flavobacteriaceae</taxon>
        <taxon>Flavobacterium</taxon>
    </lineage>
</organism>
<keyword evidence="3" id="KW-0238">DNA-binding</keyword>